<organism evidence="8 9">
    <name type="scientific">Heterodera trifolii</name>
    <dbReference type="NCBI Taxonomy" id="157864"/>
    <lineage>
        <taxon>Eukaryota</taxon>
        <taxon>Metazoa</taxon>
        <taxon>Ecdysozoa</taxon>
        <taxon>Nematoda</taxon>
        <taxon>Chromadorea</taxon>
        <taxon>Rhabditida</taxon>
        <taxon>Tylenchina</taxon>
        <taxon>Tylenchomorpha</taxon>
        <taxon>Tylenchoidea</taxon>
        <taxon>Heteroderidae</taxon>
        <taxon>Heteroderinae</taxon>
        <taxon>Heterodera</taxon>
    </lineage>
</organism>
<dbReference type="Proteomes" id="UP001620626">
    <property type="component" value="Unassembled WGS sequence"/>
</dbReference>
<dbReference type="PANTHER" id="PTHR13622:SF8">
    <property type="entry name" value="THIAMIN PYROPHOSPHOKINASE 1"/>
    <property type="match status" value="1"/>
</dbReference>
<reference evidence="8 9" key="1">
    <citation type="submission" date="2024-10" db="EMBL/GenBank/DDBJ databases">
        <authorList>
            <person name="Kim D."/>
        </authorList>
    </citation>
    <scope>NUCLEOTIDE SEQUENCE [LARGE SCALE GENOMIC DNA]</scope>
    <source>
        <strain evidence="8">BH-2024</strain>
    </source>
</reference>
<gene>
    <name evidence="8" type="ORF">niasHT_011769</name>
</gene>
<dbReference type="CDD" id="cd07995">
    <property type="entry name" value="TPK"/>
    <property type="match status" value="1"/>
</dbReference>
<evidence type="ECO:0000313" key="8">
    <source>
        <dbReference type="EMBL" id="KAL3110691.1"/>
    </source>
</evidence>
<evidence type="ECO:0000313" key="9">
    <source>
        <dbReference type="Proteomes" id="UP001620626"/>
    </source>
</evidence>
<dbReference type="GO" id="GO:0004788">
    <property type="term" value="F:thiamine diphosphokinase activity"/>
    <property type="evidence" value="ECO:0007669"/>
    <property type="project" value="UniProtKB-ARBA"/>
</dbReference>
<keyword evidence="9" id="KW-1185">Reference proteome</keyword>
<evidence type="ECO:0000256" key="2">
    <source>
        <dbReference type="ARBA" id="ARBA00022741"/>
    </source>
</evidence>
<evidence type="ECO:0000259" key="6">
    <source>
        <dbReference type="Pfam" id="PF04263"/>
    </source>
</evidence>
<keyword evidence="4" id="KW-0067">ATP-binding</keyword>
<dbReference type="EMBL" id="JBICBT010000533">
    <property type="protein sequence ID" value="KAL3110691.1"/>
    <property type="molecule type" value="Genomic_DNA"/>
</dbReference>
<protein>
    <recommendedName>
        <fullName evidence="10">Thiamine diphosphokinase</fullName>
    </recommendedName>
</protein>
<dbReference type="SUPFAM" id="SSF63999">
    <property type="entry name" value="Thiamin pyrophosphokinase, catalytic domain"/>
    <property type="match status" value="1"/>
</dbReference>
<evidence type="ECO:0000256" key="4">
    <source>
        <dbReference type="ARBA" id="ARBA00022840"/>
    </source>
</evidence>
<dbReference type="InterPro" id="IPR007373">
    <property type="entry name" value="Thiamin_PyroPKinase_B1-bd"/>
</dbReference>
<name>A0ABD2L684_9BILA</name>
<dbReference type="AlphaFoldDB" id="A0ABD2L684"/>
<evidence type="ECO:0000259" key="7">
    <source>
        <dbReference type="Pfam" id="PF04265"/>
    </source>
</evidence>
<comment type="caution">
    <text evidence="8">The sequence shown here is derived from an EMBL/GenBank/DDBJ whole genome shotgun (WGS) entry which is preliminary data.</text>
</comment>
<evidence type="ECO:0000256" key="1">
    <source>
        <dbReference type="ARBA" id="ARBA00022679"/>
    </source>
</evidence>
<dbReference type="Gene3D" id="3.40.50.10240">
    <property type="entry name" value="Thiamin pyrophosphokinase, catalytic domain"/>
    <property type="match status" value="1"/>
</dbReference>
<keyword evidence="1" id="KW-0808">Transferase</keyword>
<dbReference type="PANTHER" id="PTHR13622">
    <property type="entry name" value="THIAMIN PYROPHOSPHOKINASE"/>
    <property type="match status" value="1"/>
</dbReference>
<dbReference type="GO" id="GO:0042723">
    <property type="term" value="P:thiamine-containing compound metabolic process"/>
    <property type="evidence" value="ECO:0007669"/>
    <property type="project" value="UniProtKB-ARBA"/>
</dbReference>
<evidence type="ECO:0008006" key="10">
    <source>
        <dbReference type="Google" id="ProtNLM"/>
    </source>
</evidence>
<feature type="chain" id="PRO_5044761410" description="Thiamine diphosphokinase" evidence="5">
    <location>
        <begin position="23"/>
        <end position="281"/>
    </location>
</feature>
<evidence type="ECO:0000256" key="3">
    <source>
        <dbReference type="ARBA" id="ARBA00022777"/>
    </source>
</evidence>
<feature type="signal peptide" evidence="5">
    <location>
        <begin position="1"/>
        <end position="22"/>
    </location>
</feature>
<dbReference type="GO" id="GO:0016301">
    <property type="term" value="F:kinase activity"/>
    <property type="evidence" value="ECO:0007669"/>
    <property type="project" value="UniProtKB-KW"/>
</dbReference>
<feature type="domain" description="Thiamin pyrophosphokinase thiamin-binding" evidence="7">
    <location>
        <begin position="213"/>
        <end position="265"/>
    </location>
</feature>
<evidence type="ECO:0000256" key="5">
    <source>
        <dbReference type="SAM" id="SignalP"/>
    </source>
</evidence>
<dbReference type="Pfam" id="PF04263">
    <property type="entry name" value="TPK_catalytic"/>
    <property type="match status" value="1"/>
</dbReference>
<dbReference type="InterPro" id="IPR006282">
    <property type="entry name" value="Thi_PPkinase"/>
</dbReference>
<dbReference type="SUPFAM" id="SSF63862">
    <property type="entry name" value="Thiamin pyrophosphokinase, substrate-binding domain"/>
    <property type="match status" value="1"/>
</dbReference>
<feature type="domain" description="Thiamin pyrophosphokinase catalytic" evidence="6">
    <location>
        <begin position="60"/>
        <end position="179"/>
    </location>
</feature>
<dbReference type="InterPro" id="IPR007371">
    <property type="entry name" value="TPK_catalytic"/>
</dbReference>
<dbReference type="GO" id="GO:0005524">
    <property type="term" value="F:ATP binding"/>
    <property type="evidence" value="ECO:0007669"/>
    <property type="project" value="UniProtKB-KW"/>
</dbReference>
<keyword evidence="2" id="KW-0547">Nucleotide-binding</keyword>
<proteinExistence type="predicted"/>
<sequence>MLSYSIVCALLLIFGVSNIATAETKERKFTLISDPEKLVVIFVNGPAGGTSDDLPEDWIHLWNEAALKVVLDGASNELIKMNKSGHVEMPDVIAGDLETISNDTKQYIKEANSAIQMAQIKDEHKTDLEKAIDVVGEKLRANSGKFSSGILLLGSLHGRLDLIICALHSMLAHVQKQPDIPIMALDDKNFMVIAPAGIIKMELSGIEFTGKSGIFPMGRLAKLSTKGFKWNLGANGDRENIQFGRKVSCCNNIQEHELLFNSTEPFLFTLELKKANDVLKN</sequence>
<accession>A0ABD2L684</accession>
<keyword evidence="3" id="KW-0418">Kinase</keyword>
<keyword evidence="5" id="KW-0732">Signal</keyword>
<dbReference type="Pfam" id="PF04265">
    <property type="entry name" value="TPK_B1_binding"/>
    <property type="match status" value="1"/>
</dbReference>
<dbReference type="InterPro" id="IPR036371">
    <property type="entry name" value="TPK_B1-bd_sf"/>
</dbReference>
<dbReference type="InterPro" id="IPR036759">
    <property type="entry name" value="TPK_catalytic_sf"/>
</dbReference>